<gene>
    <name evidence="2" type="ORF">SAMN04487945_2505</name>
</gene>
<name>A0A1I0QDG1_9EURY</name>
<evidence type="ECO:0000313" key="3">
    <source>
        <dbReference type="Proteomes" id="UP000198518"/>
    </source>
</evidence>
<evidence type="ECO:0000256" key="1">
    <source>
        <dbReference type="SAM" id="MobiDB-lite"/>
    </source>
</evidence>
<protein>
    <submittedName>
        <fullName evidence="2">Uncharacterized protein</fullName>
    </submittedName>
</protein>
<dbReference type="Proteomes" id="UP000198518">
    <property type="component" value="Unassembled WGS sequence"/>
</dbReference>
<feature type="region of interest" description="Disordered" evidence="1">
    <location>
        <begin position="41"/>
        <end position="69"/>
    </location>
</feature>
<organism evidence="2 3">
    <name type="scientific">Halobacterium jilantaiense</name>
    <dbReference type="NCBI Taxonomy" id="355548"/>
    <lineage>
        <taxon>Archaea</taxon>
        <taxon>Methanobacteriati</taxon>
        <taxon>Methanobacteriota</taxon>
        <taxon>Stenosarchaea group</taxon>
        <taxon>Halobacteria</taxon>
        <taxon>Halobacteriales</taxon>
        <taxon>Halobacteriaceae</taxon>
        <taxon>Halobacterium</taxon>
    </lineage>
</organism>
<dbReference type="EMBL" id="FOJA01000001">
    <property type="protein sequence ID" value="SEW25081.1"/>
    <property type="molecule type" value="Genomic_DNA"/>
</dbReference>
<reference evidence="2 3" key="1">
    <citation type="submission" date="2016-10" db="EMBL/GenBank/DDBJ databases">
        <authorList>
            <person name="de Groot N.N."/>
        </authorList>
    </citation>
    <scope>NUCLEOTIDE SEQUENCE [LARGE SCALE GENOMIC DNA]</scope>
    <source>
        <strain evidence="2 3">CGMCC 1.5337</strain>
    </source>
</reference>
<proteinExistence type="predicted"/>
<accession>A0A1I0QDG1</accession>
<dbReference type="AlphaFoldDB" id="A0A1I0QDG1"/>
<sequence length="256" mass="28069">MELLNGLLSLVRGDDRGGAGDNHQSHGRHWTTVVAEDEWPHRVESLTDRPREDGEPVNSDREGVMGYRYDDGPVGVRTVTRTGDTVTAYPVLSGSQQTFYAGGLEEWENGVEAWIHGEFGPASLGLFPTNFFERERDAFGGEREVSVAAFLYDAGPREEDTVSTDAGKFDISEMAAILPVDEGAPDDYHIQTVVEDVTKVENTLFEGYVLEAPLFRNPEDGDVTAQLFLGSHLAGTYEPEIGDGLVGSGWLQARFL</sequence>
<evidence type="ECO:0000313" key="2">
    <source>
        <dbReference type="EMBL" id="SEW25081.1"/>
    </source>
</evidence>
<keyword evidence="3" id="KW-1185">Reference proteome</keyword>
<dbReference type="STRING" id="355548.SAMN04487945_2505"/>